<gene>
    <name evidence="2" type="ORF">MGAL_10B076335</name>
</gene>
<proteinExistence type="predicted"/>
<dbReference type="EMBL" id="UYJE01001241">
    <property type="protein sequence ID" value="VDI00531.1"/>
    <property type="molecule type" value="Genomic_DNA"/>
</dbReference>
<reference evidence="2" key="1">
    <citation type="submission" date="2018-11" db="EMBL/GenBank/DDBJ databases">
        <authorList>
            <person name="Alioto T."/>
            <person name="Alioto T."/>
        </authorList>
    </citation>
    <scope>NUCLEOTIDE SEQUENCE</scope>
</reference>
<evidence type="ECO:0000313" key="2">
    <source>
        <dbReference type="EMBL" id="VDI00531.1"/>
    </source>
</evidence>
<keyword evidence="3" id="KW-1185">Reference proteome</keyword>
<accession>A0A8B6C745</accession>
<dbReference type="AlphaFoldDB" id="A0A8B6C745"/>
<sequence length="147" mass="16867">MKNKLPASMLKQPDDQQQDKSWKNRMKASLKKCIEKMERGVEIATGYFRVLAIKMQTTKVNCRDILSNRRILQLESSSEDSDAGTIEEDVDVKGYKPGTSNRGIYRLESSVDAMNYRGDVDVREISKNHQQQSTGKIYRLEQFSGEQ</sequence>
<feature type="region of interest" description="Disordered" evidence="1">
    <location>
        <begin position="1"/>
        <end position="23"/>
    </location>
</feature>
<protein>
    <submittedName>
        <fullName evidence="2">Uncharacterized protein</fullName>
    </submittedName>
</protein>
<evidence type="ECO:0000313" key="3">
    <source>
        <dbReference type="Proteomes" id="UP000596742"/>
    </source>
</evidence>
<comment type="caution">
    <text evidence="2">The sequence shown here is derived from an EMBL/GenBank/DDBJ whole genome shotgun (WGS) entry which is preliminary data.</text>
</comment>
<organism evidence="2 3">
    <name type="scientific">Mytilus galloprovincialis</name>
    <name type="common">Mediterranean mussel</name>
    <dbReference type="NCBI Taxonomy" id="29158"/>
    <lineage>
        <taxon>Eukaryota</taxon>
        <taxon>Metazoa</taxon>
        <taxon>Spiralia</taxon>
        <taxon>Lophotrochozoa</taxon>
        <taxon>Mollusca</taxon>
        <taxon>Bivalvia</taxon>
        <taxon>Autobranchia</taxon>
        <taxon>Pteriomorphia</taxon>
        <taxon>Mytilida</taxon>
        <taxon>Mytiloidea</taxon>
        <taxon>Mytilidae</taxon>
        <taxon>Mytilinae</taxon>
        <taxon>Mytilus</taxon>
    </lineage>
</organism>
<evidence type="ECO:0000256" key="1">
    <source>
        <dbReference type="SAM" id="MobiDB-lite"/>
    </source>
</evidence>
<feature type="compositionally biased region" description="Basic and acidic residues" evidence="1">
    <location>
        <begin position="12"/>
        <end position="22"/>
    </location>
</feature>
<dbReference type="Proteomes" id="UP000596742">
    <property type="component" value="Unassembled WGS sequence"/>
</dbReference>
<name>A0A8B6C745_MYTGA</name>
<feature type="region of interest" description="Disordered" evidence="1">
    <location>
        <begin position="126"/>
        <end position="147"/>
    </location>
</feature>